<evidence type="ECO:0000313" key="2">
    <source>
        <dbReference type="EMBL" id="MDF2261483.1"/>
    </source>
</evidence>
<feature type="non-terminal residue" evidence="2">
    <location>
        <position position="100"/>
    </location>
</feature>
<gene>
    <name evidence="2" type="ORF">P2L57_38950</name>
</gene>
<dbReference type="Proteomes" id="UP001220022">
    <property type="component" value="Unassembled WGS sequence"/>
</dbReference>
<protein>
    <submittedName>
        <fullName evidence="2">Uncharacterized protein</fullName>
    </submittedName>
</protein>
<evidence type="ECO:0000256" key="1">
    <source>
        <dbReference type="SAM" id="MobiDB-lite"/>
    </source>
</evidence>
<proteinExistence type="predicted"/>
<evidence type="ECO:0000313" key="3">
    <source>
        <dbReference type="Proteomes" id="UP001220022"/>
    </source>
</evidence>
<sequence length="100" mass="11357">MISHHRAFIARRRTERPSEEYRELTATEWDEFLAHFELRKVALGTCGRDYATPCQHENAPLTERTLEIAQFNGRMKASSTTVTGRDERCSPTRFGGPGGS</sequence>
<feature type="region of interest" description="Disordered" evidence="1">
    <location>
        <begin position="76"/>
        <end position="100"/>
    </location>
</feature>
<name>A0ABT5ZCS2_9ACTN</name>
<accession>A0ABT5ZCS2</accession>
<dbReference type="EMBL" id="JARHTQ010000061">
    <property type="protein sequence ID" value="MDF2261483.1"/>
    <property type="molecule type" value="Genomic_DNA"/>
</dbReference>
<organism evidence="2 3">
    <name type="scientific">Streptantibioticus ferralitis</name>
    <dbReference type="NCBI Taxonomy" id="236510"/>
    <lineage>
        <taxon>Bacteria</taxon>
        <taxon>Bacillati</taxon>
        <taxon>Actinomycetota</taxon>
        <taxon>Actinomycetes</taxon>
        <taxon>Kitasatosporales</taxon>
        <taxon>Streptomycetaceae</taxon>
        <taxon>Streptantibioticus</taxon>
    </lineage>
</organism>
<comment type="caution">
    <text evidence="2">The sequence shown here is derived from an EMBL/GenBank/DDBJ whole genome shotgun (WGS) entry which is preliminary data.</text>
</comment>
<keyword evidence="3" id="KW-1185">Reference proteome</keyword>
<reference evidence="2 3" key="1">
    <citation type="submission" date="2023-03" db="EMBL/GenBank/DDBJ databases">
        <title>Draft genome sequence of type strain Streptomyces ferralitis JCM 14344.</title>
        <authorList>
            <person name="Klaysubun C."/>
            <person name="Duangmal K."/>
        </authorList>
    </citation>
    <scope>NUCLEOTIDE SEQUENCE [LARGE SCALE GENOMIC DNA]</scope>
    <source>
        <strain evidence="2 3">JCM 14344</strain>
    </source>
</reference>